<dbReference type="Gene3D" id="3.40.50.11290">
    <property type="match status" value="1"/>
</dbReference>
<reference evidence="3 4" key="1">
    <citation type="submission" date="2020-08" db="EMBL/GenBank/DDBJ databases">
        <title>Genomic Encyclopedia of Type Strains, Phase IV (KMG-IV): sequencing the most valuable type-strain genomes for metagenomic binning, comparative biology and taxonomic classification.</title>
        <authorList>
            <person name="Goeker M."/>
        </authorList>
    </citation>
    <scope>NUCLEOTIDE SEQUENCE [LARGE SCALE GENOMIC DNA]</scope>
    <source>
        <strain evidence="3 4">DSM 27057</strain>
    </source>
</reference>
<evidence type="ECO:0000259" key="2">
    <source>
        <dbReference type="Pfam" id="PF14403"/>
    </source>
</evidence>
<accession>A0A7W6CGA2</accession>
<name>A0A7W6CGA2_9SPHN</name>
<evidence type="ECO:0000259" key="1">
    <source>
        <dbReference type="Pfam" id="PF04168"/>
    </source>
</evidence>
<dbReference type="RefSeq" id="WP_246404151.1">
    <property type="nucleotide sequence ID" value="NZ_JACIDX010000001.1"/>
</dbReference>
<dbReference type="InterPro" id="IPR051680">
    <property type="entry name" value="ATP-dep_Glu-Cys_Ligase-2"/>
</dbReference>
<feature type="domain" description="Circularly permuted ATP-grasp type 2" evidence="2">
    <location>
        <begin position="89"/>
        <end position="468"/>
    </location>
</feature>
<dbReference type="EMBL" id="JACIDX010000001">
    <property type="protein sequence ID" value="MBB3953195.1"/>
    <property type="molecule type" value="Genomic_DNA"/>
</dbReference>
<dbReference type="InterPro" id="IPR025841">
    <property type="entry name" value="CP_ATPgrasp_2"/>
</dbReference>
<dbReference type="Pfam" id="PF14403">
    <property type="entry name" value="CP_ATPgrasp_2"/>
    <property type="match status" value="1"/>
</dbReference>
<protein>
    <submittedName>
        <fullName evidence="3">Putative circularly permuted ATP-grasp superfamily protein/putative alpha-E superfamily protein</fullName>
    </submittedName>
</protein>
<feature type="domain" description="DUF403" evidence="1">
    <location>
        <begin position="519"/>
        <end position="812"/>
    </location>
</feature>
<dbReference type="AlphaFoldDB" id="A0A7W6CGA2"/>
<dbReference type="InterPro" id="IPR007296">
    <property type="entry name" value="DUF403"/>
</dbReference>
<dbReference type="PANTHER" id="PTHR34595:SF2">
    <property type="entry name" value="BLR2978 PROTEIN"/>
    <property type="match status" value="1"/>
</dbReference>
<keyword evidence="4" id="KW-1185">Reference proteome</keyword>
<dbReference type="Pfam" id="PF04168">
    <property type="entry name" value="Alpha-E"/>
    <property type="match status" value="1"/>
</dbReference>
<dbReference type="PANTHER" id="PTHR34595">
    <property type="entry name" value="BLR5612 PROTEIN"/>
    <property type="match status" value="1"/>
</dbReference>
<evidence type="ECO:0000313" key="4">
    <source>
        <dbReference type="Proteomes" id="UP000548867"/>
    </source>
</evidence>
<dbReference type="SUPFAM" id="SSF56059">
    <property type="entry name" value="Glutathione synthetase ATP-binding domain-like"/>
    <property type="match status" value="1"/>
</dbReference>
<dbReference type="Proteomes" id="UP000548867">
    <property type="component" value="Unassembled WGS sequence"/>
</dbReference>
<evidence type="ECO:0000313" key="3">
    <source>
        <dbReference type="EMBL" id="MBB3953195.1"/>
    </source>
</evidence>
<comment type="caution">
    <text evidence="3">The sequence shown here is derived from an EMBL/GenBank/DDBJ whole genome shotgun (WGS) entry which is preliminary data.</text>
</comment>
<proteinExistence type="predicted"/>
<organism evidence="3 4">
    <name type="scientific">Novosphingobium sediminicola</name>
    <dbReference type="NCBI Taxonomy" id="563162"/>
    <lineage>
        <taxon>Bacteria</taxon>
        <taxon>Pseudomonadati</taxon>
        <taxon>Pseudomonadota</taxon>
        <taxon>Alphaproteobacteria</taxon>
        <taxon>Sphingomonadales</taxon>
        <taxon>Sphingomonadaceae</taxon>
        <taxon>Novosphingobium</taxon>
    </lineage>
</organism>
<gene>
    <name evidence="3" type="ORF">GGR38_000107</name>
</gene>
<sequence>MATRAPRKAQPVDRLKDYPVDVDAGDLFRHAPPEVAAKWRMMAGGLNTLAQDSGLSAQELLARQIADMGMSFRMTGDAEERSWPLTPMPLIVGAQEWAKVEAGLVQRARLLEAVVGDIYGPQDLVREGHIPAAVVAGSRYFARAMSGVLPRRGHYIHVYAVDLARGPHGQWRVLGDRLRLANGVGYALENRLALSRGTGSLLSDIHARRLAGFFGQLRQGLSADCPRESPRIALLTPGRFNQSYPEQAHLARYLGFPLVEGRDLSVIDGKLYVRTIGGPKRVDALWRWIDTNSLDPLNFDARSTIGVPDLADCWAGGQVAMANWPGVEVVEAPAFAAFLPRLFQTLLGEDPLLPNVATWWCGGETEADLVRGRLDELMIAPAFGQRVEGLATVQPAHGAQLTPEAREALLAAMARRPMDYCAQEIINLSTTPALIEDRFEPRPFTLRAFVARGADGEWVVMPGGFARLSSSGKIASTLMGEGDLSADVCVVDEADEERFSRVTLTGAPSIRRDGGVLAAQAADNLFWFGRYGERAEMTVRVVRSILGGGIEVDAGASGHPEVRARLIELLANWGALGPDHGALSPAEACRAALVEHDLPGGVAALLNTQRNVGQSLRDRFAPDFWRIASRSLPALDSHRPGVLLRVARELIERFAALSGLGAEDMVRGPAWRFLDLGRRIERALSLCRIARQLEGAGEESDRLNTLLDIFDSQITYRSRYLSAPLRDPVYDLLLLDPDNPRSLVHQVQAIERHIAALPSLREDALPEAPLREVRAVLAPLVSLTVDQFDEPRMVEIEMRLNALSDSISARYFLQFDAAVAGRTPLQG</sequence>